<feature type="region of interest" description="Disordered" evidence="11">
    <location>
        <begin position="1"/>
        <end position="32"/>
    </location>
</feature>
<dbReference type="EMBL" id="JADGIZ020000001">
    <property type="protein sequence ID" value="KAL2920126.1"/>
    <property type="molecule type" value="Genomic_DNA"/>
</dbReference>
<keyword evidence="3" id="KW-0808">Transferase</keyword>
<evidence type="ECO:0000256" key="5">
    <source>
        <dbReference type="ARBA" id="ARBA00022824"/>
    </source>
</evidence>
<evidence type="ECO:0000256" key="11">
    <source>
        <dbReference type="SAM" id="MobiDB-lite"/>
    </source>
</evidence>
<evidence type="ECO:0000256" key="8">
    <source>
        <dbReference type="ARBA" id="ARBA00023315"/>
    </source>
</evidence>
<dbReference type="Proteomes" id="UP001527925">
    <property type="component" value="Unassembled WGS sequence"/>
</dbReference>
<name>A0ABR4NKS6_9FUNG</name>
<feature type="transmembrane region" description="Helical" evidence="12">
    <location>
        <begin position="128"/>
        <end position="153"/>
    </location>
</feature>
<feature type="transmembrane region" description="Helical" evidence="12">
    <location>
        <begin position="267"/>
        <end position="287"/>
    </location>
</feature>
<keyword evidence="8" id="KW-0012">Acyltransferase</keyword>
<organism evidence="13 14">
    <name type="scientific">Polyrhizophydium stewartii</name>
    <dbReference type="NCBI Taxonomy" id="2732419"/>
    <lineage>
        <taxon>Eukaryota</taxon>
        <taxon>Fungi</taxon>
        <taxon>Fungi incertae sedis</taxon>
        <taxon>Chytridiomycota</taxon>
        <taxon>Chytridiomycota incertae sedis</taxon>
        <taxon>Chytridiomycetes</taxon>
        <taxon>Rhizophydiales</taxon>
        <taxon>Rhizophydiales incertae sedis</taxon>
        <taxon>Polyrhizophydium</taxon>
    </lineage>
</organism>
<evidence type="ECO:0000256" key="2">
    <source>
        <dbReference type="ARBA" id="ARBA00009010"/>
    </source>
</evidence>
<gene>
    <name evidence="13" type="primary">ARE2_2</name>
    <name evidence="13" type="ORF">HK105_200192</name>
</gene>
<keyword evidence="5" id="KW-0256">Endoplasmic reticulum</keyword>
<feature type="transmembrane region" description="Helical" evidence="12">
    <location>
        <begin position="473"/>
        <end position="494"/>
    </location>
</feature>
<evidence type="ECO:0000256" key="3">
    <source>
        <dbReference type="ARBA" id="ARBA00022679"/>
    </source>
</evidence>
<proteinExistence type="inferred from homology"/>
<evidence type="ECO:0000256" key="6">
    <source>
        <dbReference type="ARBA" id="ARBA00022989"/>
    </source>
</evidence>
<comment type="caution">
    <text evidence="13">The sequence shown here is derived from an EMBL/GenBank/DDBJ whole genome shotgun (WGS) entry which is preliminary data.</text>
</comment>
<dbReference type="Pfam" id="PF03062">
    <property type="entry name" value="MBOAT"/>
    <property type="match status" value="1"/>
</dbReference>
<dbReference type="InterPro" id="IPR004299">
    <property type="entry name" value="MBOAT_fam"/>
</dbReference>
<protein>
    <submittedName>
        <fullName evidence="13">Sterol O-acyltransferase 2 (Sterol-ester synthase 2)</fullName>
    </submittedName>
</protein>
<evidence type="ECO:0000313" key="14">
    <source>
        <dbReference type="Proteomes" id="UP001527925"/>
    </source>
</evidence>
<reference evidence="13 14" key="1">
    <citation type="submission" date="2023-09" db="EMBL/GenBank/DDBJ databases">
        <title>Pangenome analysis of Batrachochytrium dendrobatidis and related Chytrids.</title>
        <authorList>
            <person name="Yacoub M.N."/>
            <person name="Stajich J.E."/>
            <person name="James T.Y."/>
        </authorList>
    </citation>
    <scope>NUCLEOTIDE SEQUENCE [LARGE SCALE GENOMIC DNA]</scope>
    <source>
        <strain evidence="13 14">JEL0888</strain>
    </source>
</reference>
<dbReference type="PANTHER" id="PTHR10408">
    <property type="entry name" value="STEROL O-ACYLTRANSFERASE"/>
    <property type="match status" value="1"/>
</dbReference>
<evidence type="ECO:0000256" key="4">
    <source>
        <dbReference type="ARBA" id="ARBA00022692"/>
    </source>
</evidence>
<keyword evidence="4 12" id="KW-0812">Transmembrane</keyword>
<comment type="similarity">
    <text evidence="2">Belongs to the membrane-bound acyltransferase family. Sterol o-acyltransferase subfamily.</text>
</comment>
<keyword evidence="6 12" id="KW-1133">Transmembrane helix</keyword>
<feature type="transmembrane region" description="Helical" evidence="12">
    <location>
        <begin position="299"/>
        <end position="320"/>
    </location>
</feature>
<feature type="coiled-coil region" evidence="10">
    <location>
        <begin position="239"/>
        <end position="266"/>
    </location>
</feature>
<keyword evidence="10" id="KW-0175">Coiled coil</keyword>
<dbReference type="InterPro" id="IPR014371">
    <property type="entry name" value="Oat_ACAT_DAG_ARE"/>
</dbReference>
<feature type="transmembrane region" description="Helical" evidence="12">
    <location>
        <begin position="91"/>
        <end position="108"/>
    </location>
</feature>
<evidence type="ECO:0000256" key="10">
    <source>
        <dbReference type="SAM" id="Coils"/>
    </source>
</evidence>
<evidence type="ECO:0000256" key="12">
    <source>
        <dbReference type="SAM" id="Phobius"/>
    </source>
</evidence>
<keyword evidence="14" id="KW-1185">Reference proteome</keyword>
<comment type="function">
    <text evidence="9">Sterol O-acyltransferase that catalyzes the formation of stery esters.</text>
</comment>
<accession>A0ABR4NKS6</accession>
<evidence type="ECO:0000256" key="9">
    <source>
        <dbReference type="ARBA" id="ARBA00023568"/>
    </source>
</evidence>
<dbReference type="PANTHER" id="PTHR10408:SF9">
    <property type="entry name" value="STEROL O-ACYLTRANSFERASE 2-RELATED"/>
    <property type="match status" value="1"/>
</dbReference>
<sequence length="499" mass="56622">MSPPALAHRPSTESLRRAAGRQHRASSESLRADAARLKRASFESLQSEAAHSDLLHAGADAAHAGGVRPPVFRPRRSPLDVATLERANSPLLGVVVGSWVCMAYYLAAAAHQCWRETGSPIQLGLGPAFWAAAREFVAVEAVTIVSLFLNVLLQKLLAWRLLPQSKMLAIQHAWQAAWFSMVMWALFSRDWPWLISGAFSMHAIVMLLKTHSYNAANIEFSGKRARMHELRMLMMARKRSDNKQGVEALQYEIDELQRELVRANASYPGNITAANFASYLLMPVFIYELEYPRTKRIRPLYLLLKIFELVLAAATVSVVYQREFRPRILNIRNVKEAEFVLELSLYTLLLHNLVPYIVYDCVPNIMAELTCFADRNFYGEWWSSSSYSEMARNVNRPVHHFLRHHVYGELMIKCGLSRAAAMAATFALSGALHELVVTSLSRRLRFHLMSAMMGQLVMIFAEQWPPFRGRRFAGLVMFWTASAVGIPGLFWKYFSEPFE</sequence>
<comment type="subcellular location">
    <subcellularLocation>
        <location evidence="1">Endoplasmic reticulum membrane</location>
        <topology evidence="1">Multi-pass membrane protein</topology>
    </subcellularLocation>
</comment>
<keyword evidence="7 12" id="KW-0472">Membrane</keyword>
<evidence type="ECO:0000256" key="1">
    <source>
        <dbReference type="ARBA" id="ARBA00004477"/>
    </source>
</evidence>
<evidence type="ECO:0000313" key="13">
    <source>
        <dbReference type="EMBL" id="KAL2920126.1"/>
    </source>
</evidence>
<evidence type="ECO:0000256" key="7">
    <source>
        <dbReference type="ARBA" id="ARBA00023136"/>
    </source>
</evidence>